<feature type="coiled-coil region" evidence="1">
    <location>
        <begin position="636"/>
        <end position="702"/>
    </location>
</feature>
<feature type="compositionally biased region" description="Basic and acidic residues" evidence="2">
    <location>
        <begin position="169"/>
        <end position="178"/>
    </location>
</feature>
<name>A0A2R5GHY6_9STRA</name>
<feature type="region of interest" description="Disordered" evidence="2">
    <location>
        <begin position="594"/>
        <end position="615"/>
    </location>
</feature>
<evidence type="ECO:0000256" key="2">
    <source>
        <dbReference type="SAM" id="MobiDB-lite"/>
    </source>
</evidence>
<evidence type="ECO:0000256" key="1">
    <source>
        <dbReference type="SAM" id="Coils"/>
    </source>
</evidence>
<dbReference type="InParanoid" id="A0A2R5GHY6"/>
<evidence type="ECO:0000313" key="3">
    <source>
        <dbReference type="EMBL" id="GBG30205.1"/>
    </source>
</evidence>
<dbReference type="EMBL" id="BEYU01000073">
    <property type="protein sequence ID" value="GBG30205.1"/>
    <property type="molecule type" value="Genomic_DNA"/>
</dbReference>
<dbReference type="AlphaFoldDB" id="A0A2R5GHY6"/>
<feature type="compositionally biased region" description="Basic and acidic residues" evidence="2">
    <location>
        <begin position="66"/>
        <end position="79"/>
    </location>
</feature>
<protein>
    <submittedName>
        <fullName evidence="3">Uncharacterized protein</fullName>
    </submittedName>
</protein>
<evidence type="ECO:0000313" key="4">
    <source>
        <dbReference type="Proteomes" id="UP000241890"/>
    </source>
</evidence>
<feature type="region of interest" description="Disordered" evidence="2">
    <location>
        <begin position="138"/>
        <end position="182"/>
    </location>
</feature>
<organism evidence="3 4">
    <name type="scientific">Hondaea fermentalgiana</name>
    <dbReference type="NCBI Taxonomy" id="2315210"/>
    <lineage>
        <taxon>Eukaryota</taxon>
        <taxon>Sar</taxon>
        <taxon>Stramenopiles</taxon>
        <taxon>Bigyra</taxon>
        <taxon>Labyrinthulomycetes</taxon>
        <taxon>Thraustochytrida</taxon>
        <taxon>Thraustochytriidae</taxon>
        <taxon>Hondaea</taxon>
    </lineage>
</organism>
<feature type="coiled-coil region" evidence="1">
    <location>
        <begin position="469"/>
        <end position="552"/>
    </location>
</feature>
<reference evidence="3 4" key="1">
    <citation type="submission" date="2017-12" db="EMBL/GenBank/DDBJ databases">
        <title>Sequencing, de novo assembly and annotation of complete genome of a new Thraustochytrid species, strain FCC1311.</title>
        <authorList>
            <person name="Sedici K."/>
            <person name="Godart F."/>
            <person name="Aiese Cigliano R."/>
            <person name="Sanseverino W."/>
            <person name="Barakat M."/>
            <person name="Ortet P."/>
            <person name="Marechal E."/>
            <person name="Cagnac O."/>
            <person name="Amato A."/>
        </authorList>
    </citation>
    <scope>NUCLEOTIDE SEQUENCE [LARGE SCALE GENOMIC DNA]</scope>
</reference>
<comment type="caution">
    <text evidence="3">The sequence shown here is derived from an EMBL/GenBank/DDBJ whole genome shotgun (WGS) entry which is preliminary data.</text>
</comment>
<gene>
    <name evidence="3" type="ORF">FCC1311_064252</name>
</gene>
<accession>A0A2R5GHY6</accession>
<proteinExistence type="predicted"/>
<dbReference type="Proteomes" id="UP000241890">
    <property type="component" value="Unassembled WGS sequence"/>
</dbReference>
<keyword evidence="1" id="KW-0175">Coiled coil</keyword>
<feature type="compositionally biased region" description="Basic and acidic residues" evidence="2">
    <location>
        <begin position="36"/>
        <end position="52"/>
    </location>
</feature>
<keyword evidence="4" id="KW-1185">Reference proteome</keyword>
<feature type="region of interest" description="Disordered" evidence="2">
    <location>
        <begin position="26"/>
        <end position="87"/>
    </location>
</feature>
<feature type="compositionally biased region" description="Acidic residues" evidence="2">
    <location>
        <begin position="594"/>
        <end position="607"/>
    </location>
</feature>
<feature type="coiled-coil region" evidence="1">
    <location>
        <begin position="246"/>
        <end position="303"/>
    </location>
</feature>
<sequence>MPAKGGRRSDAPLSLEDLELEFERTLQRLGASEGQVHNDDESRSRGHRDARLKCQPSEKAQATQPNDRKGQNRERREAMQEFLALQKTQEKALRDELAASEALDEELTQEALMTELRGIQMEMDEYSRLRSARRRLARSLPPAPRPKPPQNELAMQESARASPHRKSKRLAESARHESVTQQMDVAMRRALELSREHELEQREASIMEGMFERENANLEMILRTHYERTGMKHLEALGRELSERRRNELAHLRSCLEDENEGLLQEMRQEFEARLSKEKASVEHEYEEKRKSLKEELQKEFSEAALEQEIENYKVQVEHRIGEEIAKARREEEARQRELLGKACADKLAEKEAELARAREAVRAEYTQRRERTLRDLESALGEGARESQLALVSQLEREIEADVQARHAFWDDKRSATLGQLRAEQDASRSARLDAIDAEASEALESAMCEVREAGQEALEQEVRARTLAAQERQEAVLKQAREELEADHARALADLAATHKRDLEAAEASKRSDALSELQAFLESERQRLQNEMEERLDAVEKRYANMLEEGRAAFASFRNQALNSGKTAATAAAAAAAGNLTADTKDLVDGYSDDFDEADEEEDKTDGPNKIQWKLPSHVRPDEASERMVLKFLQNAAEGHHELSERLRQANRKVSKLGKELVQMRQTKATDLSETKRQLHEARQTIQKLFQANRNLSQAKVLHHDS</sequence>